<keyword evidence="1" id="KW-0472">Membrane</keyword>
<dbReference type="PROSITE" id="PS51910">
    <property type="entry name" value="GH18_2"/>
    <property type="match status" value="1"/>
</dbReference>
<dbReference type="GeneID" id="106056173"/>
<evidence type="ECO:0000259" key="2">
    <source>
        <dbReference type="PROSITE" id="PS51910"/>
    </source>
</evidence>
<reference evidence="4" key="1">
    <citation type="submission" date="2025-08" db="UniProtKB">
        <authorList>
            <consortium name="RefSeq"/>
        </authorList>
    </citation>
    <scope>IDENTIFICATION</scope>
</reference>
<keyword evidence="1" id="KW-0812">Transmembrane</keyword>
<feature type="domain" description="GH18" evidence="2">
    <location>
        <begin position="35"/>
        <end position="389"/>
    </location>
</feature>
<dbReference type="InterPro" id="IPR011583">
    <property type="entry name" value="Chitinase_II/V-like_cat"/>
</dbReference>
<evidence type="ECO:0000256" key="1">
    <source>
        <dbReference type="SAM" id="Phobius"/>
    </source>
</evidence>
<protein>
    <submittedName>
        <fullName evidence="4">Chitotriosidase-1-like isoform X1</fullName>
    </submittedName>
</protein>
<dbReference type="InterPro" id="IPR017853">
    <property type="entry name" value="GH"/>
</dbReference>
<dbReference type="RefSeq" id="XP_055863283.1">
    <property type="nucleotide sequence ID" value="XM_056007308.1"/>
</dbReference>
<gene>
    <name evidence="4" type="primary">LOC106056173</name>
</gene>
<dbReference type="GO" id="GO:0005576">
    <property type="term" value="C:extracellular region"/>
    <property type="evidence" value="ECO:0007669"/>
    <property type="project" value="TreeGrafter"/>
</dbReference>
<keyword evidence="1" id="KW-1133">Transmembrane helix</keyword>
<dbReference type="PANTHER" id="PTHR11177">
    <property type="entry name" value="CHITINASE"/>
    <property type="match status" value="1"/>
</dbReference>
<dbReference type="InterPro" id="IPR050314">
    <property type="entry name" value="Glycosyl_Hydrlase_18"/>
</dbReference>
<dbReference type="InterPro" id="IPR001223">
    <property type="entry name" value="Glyco_hydro18_cat"/>
</dbReference>
<feature type="transmembrane region" description="Helical" evidence="1">
    <location>
        <begin position="12"/>
        <end position="30"/>
    </location>
</feature>
<evidence type="ECO:0000313" key="4">
    <source>
        <dbReference type="RefSeq" id="XP_055863283.1"/>
    </source>
</evidence>
<keyword evidence="3" id="KW-1185">Reference proteome</keyword>
<accession>A0A9W2YKN9</accession>
<dbReference type="GO" id="GO:0006032">
    <property type="term" value="P:chitin catabolic process"/>
    <property type="evidence" value="ECO:0007669"/>
    <property type="project" value="TreeGrafter"/>
</dbReference>
<dbReference type="Proteomes" id="UP001165740">
    <property type="component" value="Chromosome 12"/>
</dbReference>
<sequence length="389" mass="44909">MSVQLHPDNIRNLIMQGAVFIAILLSWIQLSQGGCKTVCHFYASNYITTTFHPEHVQPSLCEFLIIGYGYVVNSENPRIAMHERVADFLSRISSYKKENPNLKVLLEVRSSRWSFEETFYKMLSSASSRVKFADSAKKFVLDNKFDGINIREETVDRLFKNFKTEFLSLMQLVAARIKAERNLYLFASLVDTNKVHELDVNNDIQGLCRLADMVIVETSYFYLDPGEKHGRTSRLYSKSETDTKSVDYVTKLVLSRGCPKEKLVISVSTGVWCYQNLGKDRKGEEEYLRWAVVSYDKLCPFLNTGVKVQRLSDNGPYVMGEKLDYLNPVFDGDFIYYYEDDISLKAKIDYAKQKGLAGIMFWDIWYDDFKGSCNRGKFPFLNLIHRECS</sequence>
<organism evidence="3 4">
    <name type="scientific">Biomphalaria glabrata</name>
    <name type="common">Bloodfluke planorb</name>
    <name type="synonym">Freshwater snail</name>
    <dbReference type="NCBI Taxonomy" id="6526"/>
    <lineage>
        <taxon>Eukaryota</taxon>
        <taxon>Metazoa</taxon>
        <taxon>Spiralia</taxon>
        <taxon>Lophotrochozoa</taxon>
        <taxon>Mollusca</taxon>
        <taxon>Gastropoda</taxon>
        <taxon>Heterobranchia</taxon>
        <taxon>Euthyneura</taxon>
        <taxon>Panpulmonata</taxon>
        <taxon>Hygrophila</taxon>
        <taxon>Lymnaeoidea</taxon>
        <taxon>Planorbidae</taxon>
        <taxon>Biomphalaria</taxon>
    </lineage>
</organism>
<dbReference type="GO" id="GO:0005975">
    <property type="term" value="P:carbohydrate metabolic process"/>
    <property type="evidence" value="ECO:0007669"/>
    <property type="project" value="InterPro"/>
</dbReference>
<dbReference type="GO" id="GO:0004568">
    <property type="term" value="F:chitinase activity"/>
    <property type="evidence" value="ECO:0007669"/>
    <property type="project" value="TreeGrafter"/>
</dbReference>
<dbReference type="Gene3D" id="3.20.20.80">
    <property type="entry name" value="Glycosidases"/>
    <property type="match status" value="2"/>
</dbReference>
<dbReference type="Pfam" id="PF00704">
    <property type="entry name" value="Glyco_hydro_18"/>
    <property type="match status" value="1"/>
</dbReference>
<dbReference type="AlphaFoldDB" id="A0A9W2YKN9"/>
<dbReference type="SMART" id="SM00636">
    <property type="entry name" value="Glyco_18"/>
    <property type="match status" value="1"/>
</dbReference>
<evidence type="ECO:0000313" key="3">
    <source>
        <dbReference type="Proteomes" id="UP001165740"/>
    </source>
</evidence>
<dbReference type="OrthoDB" id="73875at2759"/>
<proteinExistence type="predicted"/>
<dbReference type="GO" id="GO:0008061">
    <property type="term" value="F:chitin binding"/>
    <property type="evidence" value="ECO:0007669"/>
    <property type="project" value="InterPro"/>
</dbReference>
<dbReference type="SUPFAM" id="SSF51445">
    <property type="entry name" value="(Trans)glycosidases"/>
    <property type="match status" value="1"/>
</dbReference>
<dbReference type="PANTHER" id="PTHR11177:SF317">
    <property type="entry name" value="CHITINASE 12-RELATED"/>
    <property type="match status" value="1"/>
</dbReference>
<name>A0A9W2YKN9_BIOGL</name>